<evidence type="ECO:0000313" key="5">
    <source>
        <dbReference type="EMBL" id="AJI53781.1"/>
    </source>
</evidence>
<proteinExistence type="predicted"/>
<dbReference type="AlphaFoldDB" id="A0A0B6D4H6"/>
<dbReference type="RefSeq" id="WP_044525877.1">
    <property type="nucleotide sequence ID" value="NZ_CP009440.1"/>
</dbReference>
<keyword evidence="2" id="KW-0067">ATP-binding</keyword>
<dbReference type="InterPro" id="IPR040198">
    <property type="entry name" value="Fido_containing"/>
</dbReference>
<sequence length="323" mass="36954">MKYKPPYTITSKIVSLVSKISQMVGEINASSKIQRDLRLRKINKVKTIRGTLAIEGNTLDESIITAILEGKKVLAPQKEILEIRNAIKVYDTFNTLNYKSEEDFIKTHLLLMTGLVNEIGCYRSGSVGVMSGNNVIHVAPPSKKLPHLMADLFNWISNTDEHPLISSCIFHYEFEFIHPFADGNGRMGRLWQSLILSQWNEVFSYLPVESIIYDNQQAYYKAIKDSTDNTDCSVFIEFMLEMLLISIKDITPQVTQHVTPQVKELLKVLGTLELSRQEIQDKLGLKDRKSFANRYLNPALEQGLIEMTIPDKPKSRLQKYRKK</sequence>
<organism evidence="5 6">
    <name type="scientific">Francisella philomiragia</name>
    <dbReference type="NCBI Taxonomy" id="28110"/>
    <lineage>
        <taxon>Bacteria</taxon>
        <taxon>Pseudomonadati</taxon>
        <taxon>Pseudomonadota</taxon>
        <taxon>Gammaproteobacteria</taxon>
        <taxon>Thiotrichales</taxon>
        <taxon>Francisellaceae</taxon>
        <taxon>Francisella</taxon>
    </lineage>
</organism>
<dbReference type="InterPro" id="IPR003812">
    <property type="entry name" value="Fido"/>
</dbReference>
<evidence type="ECO:0000313" key="6">
    <source>
        <dbReference type="Proteomes" id="UP000031830"/>
    </source>
</evidence>
<dbReference type="KEGG" id="fpz:LA55_659"/>
<feature type="binding site" evidence="2">
    <location>
        <begin position="182"/>
        <end position="189"/>
    </location>
    <ligand>
        <name>ATP</name>
        <dbReference type="ChEBI" id="CHEBI:30616"/>
    </ligand>
</feature>
<evidence type="ECO:0000256" key="2">
    <source>
        <dbReference type="PIRSR" id="PIRSR640198-2"/>
    </source>
</evidence>
<dbReference type="Gene3D" id="1.10.3290.10">
    <property type="entry name" value="Fido-like domain"/>
    <property type="match status" value="1"/>
</dbReference>
<keyword evidence="2" id="KW-0547">Nucleotide-binding</keyword>
<dbReference type="OrthoDB" id="9807853at2"/>
<feature type="binding site" evidence="2">
    <location>
        <begin position="129"/>
        <end position="137"/>
    </location>
    <ligand>
        <name>ATP</name>
        <dbReference type="ChEBI" id="CHEBI:30616"/>
    </ligand>
</feature>
<evidence type="ECO:0000256" key="1">
    <source>
        <dbReference type="PIRSR" id="PIRSR640198-1"/>
    </source>
</evidence>
<feature type="site" description="Important for autoinhibition of adenylyltransferase activity" evidence="3">
    <location>
        <position position="55"/>
    </location>
</feature>
<feature type="domain" description="Fido" evidence="4">
    <location>
        <begin position="99"/>
        <end position="241"/>
    </location>
</feature>
<accession>A0A0B6D4H6</accession>
<feature type="active site" evidence="1">
    <location>
        <position position="178"/>
    </location>
</feature>
<name>A0A0B6D4H6_9GAMM</name>
<dbReference type="EMBL" id="CP009440">
    <property type="protein sequence ID" value="AJI53781.1"/>
    <property type="molecule type" value="Genomic_DNA"/>
</dbReference>
<gene>
    <name evidence="5" type="ORF">LA55_659</name>
</gene>
<reference evidence="5 6" key="1">
    <citation type="journal article" date="2015" name="Genome Announc.">
        <title>Genome sequencing of 18 francisella strains to aid in assay development and testing.</title>
        <authorList>
            <person name="Johnson S.L."/>
            <person name="Daligault H.E."/>
            <person name="Davenport K.W."/>
            <person name="Coyne S.R."/>
            <person name="Frey K.G."/>
            <person name="Koroleva G.I."/>
            <person name="Broomall S.M."/>
            <person name="Bishop-Lilly K.A."/>
            <person name="Bruce D.C."/>
            <person name="Chertkov O."/>
            <person name="Freitas T."/>
            <person name="Jaissle J."/>
            <person name="Ladner J.T."/>
            <person name="Rosenzweig C.N."/>
            <person name="Gibbons H.S."/>
            <person name="Palacios G.F."/>
            <person name="Redden C.L."/>
            <person name="Xu Y."/>
            <person name="Minogue T.D."/>
            <person name="Chain P.S."/>
        </authorList>
    </citation>
    <scope>NUCLEOTIDE SEQUENCE [LARGE SCALE GENOMIC DNA]</scope>
    <source>
        <strain evidence="5 6">GA01-2794</strain>
    </source>
</reference>
<protein>
    <submittedName>
        <fullName evidence="5">Fic/DOC family protein</fullName>
    </submittedName>
</protein>
<evidence type="ECO:0000256" key="3">
    <source>
        <dbReference type="PIRSR" id="PIRSR640198-3"/>
    </source>
</evidence>
<dbReference type="SUPFAM" id="SSF140931">
    <property type="entry name" value="Fic-like"/>
    <property type="match status" value="1"/>
</dbReference>
<feature type="binding site" evidence="2">
    <location>
        <begin position="219"/>
        <end position="220"/>
    </location>
    <ligand>
        <name>ATP</name>
        <dbReference type="ChEBI" id="CHEBI:30616"/>
    </ligand>
</feature>
<dbReference type="Pfam" id="PF02661">
    <property type="entry name" value="Fic"/>
    <property type="match status" value="1"/>
</dbReference>
<dbReference type="PANTHER" id="PTHR13504">
    <property type="entry name" value="FIDO DOMAIN-CONTAINING PROTEIN DDB_G0283145"/>
    <property type="match status" value="1"/>
</dbReference>
<evidence type="ECO:0000259" key="4">
    <source>
        <dbReference type="PROSITE" id="PS51459"/>
    </source>
</evidence>
<dbReference type="PANTHER" id="PTHR13504:SF38">
    <property type="entry name" value="FIDO DOMAIN-CONTAINING PROTEIN"/>
    <property type="match status" value="1"/>
</dbReference>
<dbReference type="Pfam" id="PF21247">
    <property type="entry name" value="Fic-like_C"/>
    <property type="match status" value="1"/>
</dbReference>
<dbReference type="GO" id="GO:0005524">
    <property type="term" value="F:ATP binding"/>
    <property type="evidence" value="ECO:0007669"/>
    <property type="project" value="UniProtKB-KW"/>
</dbReference>
<dbReference type="InterPro" id="IPR036597">
    <property type="entry name" value="Fido-like_dom_sf"/>
</dbReference>
<dbReference type="Proteomes" id="UP000031830">
    <property type="component" value="Chromosome"/>
</dbReference>
<dbReference type="InterPro" id="IPR049514">
    <property type="entry name" value="Fic-like_C"/>
</dbReference>
<dbReference type="PROSITE" id="PS51459">
    <property type="entry name" value="FIDO"/>
    <property type="match status" value="1"/>
</dbReference>